<dbReference type="EMBL" id="LXEW01000011">
    <property type="protein sequence ID" value="OAT54204.1"/>
    <property type="molecule type" value="Genomic_DNA"/>
</dbReference>
<evidence type="ECO:0008006" key="3">
    <source>
        <dbReference type="Google" id="ProtNLM"/>
    </source>
</evidence>
<dbReference type="Gene3D" id="2.10.70.10">
    <property type="entry name" value="Complement Module, domain 1"/>
    <property type="match status" value="1"/>
</dbReference>
<sequence>MKSHISSSSLNDNSVSYSIKDQVDTTLKLIEISVIDSHKLLDMDGKVAILHNGEIYRLKQTRAGKLILTK</sequence>
<dbReference type="RefSeq" id="WP_068907391.1">
    <property type="nucleotide sequence ID" value="NZ_LXEW01000011.1"/>
</dbReference>
<proteinExistence type="predicted"/>
<gene>
    <name evidence="1" type="ORF">M998_0536</name>
</gene>
<dbReference type="OrthoDB" id="6121157at2"/>
<accession>A0A1B7K2G3</accession>
<organism evidence="1 2">
    <name type="scientific">Providencia heimbachae ATCC 35613</name>
    <dbReference type="NCBI Taxonomy" id="1354272"/>
    <lineage>
        <taxon>Bacteria</taxon>
        <taxon>Pseudomonadati</taxon>
        <taxon>Pseudomonadota</taxon>
        <taxon>Gammaproteobacteria</taxon>
        <taxon>Enterobacterales</taxon>
        <taxon>Morganellaceae</taxon>
        <taxon>Providencia</taxon>
    </lineage>
</organism>
<dbReference type="AlphaFoldDB" id="A0A1B7K2G3"/>
<evidence type="ECO:0000313" key="1">
    <source>
        <dbReference type="EMBL" id="OAT54204.1"/>
    </source>
</evidence>
<dbReference type="Proteomes" id="UP000078224">
    <property type="component" value="Unassembled WGS sequence"/>
</dbReference>
<dbReference type="Pfam" id="PF10636">
    <property type="entry name" value="hemP"/>
    <property type="match status" value="1"/>
</dbReference>
<dbReference type="InterPro" id="IPR019600">
    <property type="entry name" value="Hemin_uptake_protein_HemP"/>
</dbReference>
<keyword evidence="2" id="KW-1185">Reference proteome</keyword>
<name>A0A1B7K2G3_9GAMM</name>
<reference evidence="1 2" key="1">
    <citation type="submission" date="2016-04" db="EMBL/GenBank/DDBJ databases">
        <title>ATOL: Assembling a taxonomically balanced genome-scale reconstruction of the evolutionary history of the Enterobacteriaceae.</title>
        <authorList>
            <person name="Plunkett G.III."/>
            <person name="Neeno-Eckwall E.C."/>
            <person name="Glasner J.D."/>
            <person name="Perna N.T."/>
        </authorList>
    </citation>
    <scope>NUCLEOTIDE SEQUENCE [LARGE SCALE GENOMIC DNA]</scope>
    <source>
        <strain evidence="1 2">ATCC 35613</strain>
    </source>
</reference>
<protein>
    <recommendedName>
        <fullName evidence="3">Hemin uptake protein</fullName>
    </recommendedName>
</protein>
<dbReference type="PATRIC" id="fig|1354272.4.peg.551"/>
<comment type="caution">
    <text evidence="1">The sequence shown here is derived from an EMBL/GenBank/DDBJ whole genome shotgun (WGS) entry which is preliminary data.</text>
</comment>
<evidence type="ECO:0000313" key="2">
    <source>
        <dbReference type="Proteomes" id="UP000078224"/>
    </source>
</evidence>